<dbReference type="RefSeq" id="WP_244355357.1">
    <property type="nucleotide sequence ID" value="NZ_JAJNNZ010000002.1"/>
</dbReference>
<dbReference type="EMBL" id="JAJNNZ010000002">
    <property type="protein sequence ID" value="MCJ2375974.1"/>
    <property type="molecule type" value="Genomic_DNA"/>
</dbReference>
<evidence type="ECO:0000313" key="2">
    <source>
        <dbReference type="EMBL" id="MCJ2375974.1"/>
    </source>
</evidence>
<dbReference type="InterPro" id="IPR025263">
    <property type="entry name" value="YhdP_central"/>
</dbReference>
<evidence type="ECO:0000313" key="3">
    <source>
        <dbReference type="Proteomes" id="UP001139488"/>
    </source>
</evidence>
<keyword evidence="3" id="KW-1185">Reference proteome</keyword>
<dbReference type="NCBIfam" id="TIGR02099">
    <property type="entry name" value="YhdP family protein"/>
    <property type="match status" value="1"/>
</dbReference>
<organism evidence="2 3">
    <name type="scientific">Vibrio gelatinilyticus</name>
    <dbReference type="NCBI Taxonomy" id="2893468"/>
    <lineage>
        <taxon>Bacteria</taxon>
        <taxon>Pseudomonadati</taxon>
        <taxon>Pseudomonadota</taxon>
        <taxon>Gammaproteobacteria</taxon>
        <taxon>Vibrionales</taxon>
        <taxon>Vibrionaceae</taxon>
        <taxon>Vibrio</taxon>
    </lineage>
</organism>
<dbReference type="Pfam" id="PF13116">
    <property type="entry name" value="YhdP"/>
    <property type="match status" value="1"/>
</dbReference>
<accession>A0A9X1WFS5</accession>
<reference evidence="2" key="1">
    <citation type="submission" date="2021-11" db="EMBL/GenBank/DDBJ databases">
        <title>Vibrio ZSDE26 sp. nov. and Vibrio ZSDZ34 sp. nov., isolated from coastal seawater in Qingdao.</title>
        <authorList>
            <person name="Zhang P."/>
        </authorList>
    </citation>
    <scope>NUCLEOTIDE SEQUENCE</scope>
    <source>
        <strain evidence="2">ZSDZ34</strain>
    </source>
</reference>
<dbReference type="InterPro" id="IPR011836">
    <property type="entry name" value="YhdP"/>
</dbReference>
<name>A0A9X1WFS5_9VIBR</name>
<dbReference type="PANTHER" id="PTHR38690">
    <property type="entry name" value="PROTEASE-RELATED"/>
    <property type="match status" value="1"/>
</dbReference>
<dbReference type="Proteomes" id="UP001139488">
    <property type="component" value="Unassembled WGS sequence"/>
</dbReference>
<proteinExistence type="predicted"/>
<protein>
    <submittedName>
        <fullName evidence="2">TIGR02099 family protein</fullName>
    </submittedName>
</protein>
<dbReference type="PANTHER" id="PTHR38690:SF1">
    <property type="entry name" value="PROTEASE"/>
    <property type="match status" value="1"/>
</dbReference>
<feature type="domain" description="YhdP central" evidence="1">
    <location>
        <begin position="1"/>
        <end position="1275"/>
    </location>
</feature>
<evidence type="ECO:0000259" key="1">
    <source>
        <dbReference type="Pfam" id="PF13116"/>
    </source>
</evidence>
<gene>
    <name evidence="2" type="ORF">LNL84_03915</name>
</gene>
<sequence length="1295" mass="144069">MSPHVTRFVRIILWMLLTVLVLLATTVTALRITLPQLNRVQSEIVTWVNDASGLQFTVQDVHGFWRNTHPSLSLKNVEAVFPEEPDTRFVIDNIEVEFDLIQTIVQREPVVADLVINGMILDIRSVDLLPRLDTQSTPSSGGASSGGEQLVSKLDTLLLRQLDRFAITKSTIIYRSISSDIRQLDIEKLRWRNQQERHLAEGVVSIADANLNALSVRADFIDHGSLASVSGDFYVSASHVSVKPWLTNEIRNQTGIDGGFASFNSWLTLDKSTATEASIELLPSELTWNKGKPHDLVLESGFVQLLPSESGWQINGHEFQLRSNEVEWPELDFALLWNRNNQWQLNVSQLDVEALRPLAELAPDDTATQWLERLNFGGRIEDIRASQLAGTDSFKYSATFSQLSMAQWKLLPEFHNLSGTVSGSLEQATARLNMIDDRLPYGDVFQAPLVIKQGQVDIVWQKLNDNGWSLWADKITVATPDLQVLGAFRLDFPKDKSPFLSFYAEADLHNAGETWRYLPTLALGQNLTDYLSAALQGGRVNTSKLLWFGQLSDFPYQSNNGMFQAWVGLKDAKFSFATDWPLITNLQLDLLFQNDAMHLDSHAADLMNVKAKRITGRIPRLSSSGHIEIEAKATADGGDVRDYMTSSPLVDSVGAALTAVQISGDVDADFQLYIPFAKDEKEARAWGYAELTDNHVEIKAPPMTLENVSGRVAFDNDVVKTAGLSGELLKQPITLDFSGQNAGKGYAVNIDAIGDWNTKPLIPYIGERWVKRVKGHAPWQMGIELQLNDVGFTYQLDLNANFATLVSEYPYPLAKGYGDTGFARLQASGNQQSITARLQLPSVKYQTEIDITGEQPVLKATNLVLGKGGFKISPIVGHHFQVRTDKFNLDDWMSIAKEPVIGQKAVLDGLNTPSIPLPERVRLDVNELMLGSIEWHDVDFNARKKKGSWQFDVDSQEVKGQANLSHDDELLVSLQRLHVFVPDWDDTANSDESIIAVDDPKAPLISDFEKQFHAIAPDTKFTIDNFWFQGYKVGKIDMEMAREQNSLVWKKLQIKSGTNHIDLNGRWTLTDDDSETEVKLLVKGENNSDLMERFGITSGIQRAPFKLESSLAWKGSPWNMRVETVNGEMKTELGKGVISDVSGAARLLGLFSLDSIIRKMQLDFTDVFDKGMAFNSIKGSGKIQNGVFLTNNIKMDAVAGEMTIKGLGDLTKQTVDAEVNFVPDMTSGIPVLTAFAVTPQTALVVLAVTTVIQPVIEVVTQVNYEVKGPLDSPTVREISRSKGEFTLPENYREDK</sequence>
<comment type="caution">
    <text evidence="2">The sequence shown here is derived from an EMBL/GenBank/DDBJ whole genome shotgun (WGS) entry which is preliminary data.</text>
</comment>